<dbReference type="OrthoDB" id="3289889at2"/>
<dbReference type="InterPro" id="IPR051599">
    <property type="entry name" value="Cell_Envelope_Assoc"/>
</dbReference>
<dbReference type="Pfam" id="PF02698">
    <property type="entry name" value="DUF218"/>
    <property type="match status" value="1"/>
</dbReference>
<protein>
    <recommendedName>
        <fullName evidence="2">DUF218 domain-containing protein</fullName>
    </recommendedName>
</protein>
<keyword evidence="4" id="KW-1185">Reference proteome</keyword>
<evidence type="ECO:0000259" key="2">
    <source>
        <dbReference type="Pfam" id="PF02698"/>
    </source>
</evidence>
<feature type="domain" description="DUF218" evidence="2">
    <location>
        <begin position="73"/>
        <end position="201"/>
    </location>
</feature>
<dbReference type="EMBL" id="MUMY01000020">
    <property type="protein sequence ID" value="ONM46833.1"/>
    <property type="molecule type" value="Genomic_DNA"/>
</dbReference>
<dbReference type="Proteomes" id="UP000188836">
    <property type="component" value="Unassembled WGS sequence"/>
</dbReference>
<dbReference type="InterPro" id="IPR003848">
    <property type="entry name" value="DUF218"/>
</dbReference>
<accession>A0A1V2TBF8</accession>
<evidence type="ECO:0000313" key="3">
    <source>
        <dbReference type="EMBL" id="ONM46833.1"/>
    </source>
</evidence>
<dbReference type="PANTHER" id="PTHR30336">
    <property type="entry name" value="INNER MEMBRANE PROTEIN, PROBABLE PERMEASE"/>
    <property type="match status" value="1"/>
</dbReference>
<dbReference type="PANTHER" id="PTHR30336:SF4">
    <property type="entry name" value="ENVELOPE BIOGENESIS FACTOR ELYC"/>
    <property type="match status" value="1"/>
</dbReference>
<organism evidence="3 4">
    <name type="scientific">Nocardia donostiensis</name>
    <dbReference type="NCBI Taxonomy" id="1538463"/>
    <lineage>
        <taxon>Bacteria</taxon>
        <taxon>Bacillati</taxon>
        <taxon>Actinomycetota</taxon>
        <taxon>Actinomycetes</taxon>
        <taxon>Mycobacteriales</taxon>
        <taxon>Nocardiaceae</taxon>
        <taxon>Nocardia</taxon>
    </lineage>
</organism>
<dbReference type="InterPro" id="IPR014729">
    <property type="entry name" value="Rossmann-like_a/b/a_fold"/>
</dbReference>
<dbReference type="CDD" id="cd06259">
    <property type="entry name" value="YdcF-like"/>
    <property type="match status" value="1"/>
</dbReference>
<dbReference type="STRING" id="1538463.B0T36_05795"/>
<keyword evidence="1" id="KW-0812">Transmembrane</keyword>
<dbReference type="AlphaFoldDB" id="A0A1V2TBF8"/>
<dbReference type="GO" id="GO:0005886">
    <property type="term" value="C:plasma membrane"/>
    <property type="evidence" value="ECO:0007669"/>
    <property type="project" value="TreeGrafter"/>
</dbReference>
<dbReference type="GO" id="GO:0043164">
    <property type="term" value="P:Gram-negative-bacterium-type cell wall biogenesis"/>
    <property type="evidence" value="ECO:0007669"/>
    <property type="project" value="TreeGrafter"/>
</dbReference>
<keyword evidence="1" id="KW-1133">Transmembrane helix</keyword>
<feature type="transmembrane region" description="Helical" evidence="1">
    <location>
        <begin position="26"/>
        <end position="47"/>
    </location>
</feature>
<keyword evidence="1" id="KW-0472">Membrane</keyword>
<evidence type="ECO:0000256" key="1">
    <source>
        <dbReference type="SAM" id="Phobius"/>
    </source>
</evidence>
<name>A0A1V2TBF8_9NOCA</name>
<sequence>MFDTSRSPIRPRTAAGSRRAHRAIQLAAYAVFGAAAFTTAVTAWPAAPAAAVPSGSAEVASGPLTRIHGPGTVIVVLGHGLLPDGRMRPELVARLHAGYVQALLAPASPVIVTGGNPCNGVTEAAAMAEWLVRHGIPPHRILQEGASGTTVENAELSARLMHHIGAREAVVVTSSNHIDRAVANFVAAGVPVAAAVTPEHLPDLTWAFGPGW</sequence>
<evidence type="ECO:0000313" key="4">
    <source>
        <dbReference type="Proteomes" id="UP000188836"/>
    </source>
</evidence>
<proteinExistence type="predicted"/>
<dbReference type="GO" id="GO:0000270">
    <property type="term" value="P:peptidoglycan metabolic process"/>
    <property type="evidence" value="ECO:0007669"/>
    <property type="project" value="TreeGrafter"/>
</dbReference>
<comment type="caution">
    <text evidence="3">The sequence shown here is derived from an EMBL/GenBank/DDBJ whole genome shotgun (WGS) entry which is preliminary data.</text>
</comment>
<reference evidence="3 4" key="1">
    <citation type="journal article" date="2016" name="Antonie Van Leeuwenhoek">
        <title>Nocardia donostiensis sp. nov., isolated from human respiratory specimens.</title>
        <authorList>
            <person name="Ercibengoa M."/>
            <person name="Bell M."/>
            <person name="Marimon J.M."/>
            <person name="Humrighouse B."/>
            <person name="Klenk H.P."/>
            <person name="Potter G."/>
            <person name="Perez-Trallero E."/>
        </authorList>
    </citation>
    <scope>NUCLEOTIDE SEQUENCE [LARGE SCALE GENOMIC DNA]</scope>
    <source>
        <strain evidence="3 4">X1655</strain>
    </source>
</reference>
<gene>
    <name evidence="3" type="ORF">B0T46_21395</name>
</gene>
<dbReference type="Gene3D" id="3.40.50.620">
    <property type="entry name" value="HUPs"/>
    <property type="match status" value="1"/>
</dbReference>